<keyword evidence="8 14" id="KW-0106">Calcium</keyword>
<evidence type="ECO:0000256" key="15">
    <source>
        <dbReference type="PIRSR" id="PIRSR621190-4"/>
    </source>
</evidence>
<evidence type="ECO:0000256" key="13">
    <source>
        <dbReference type="PIRSR" id="PIRSR001191-2"/>
    </source>
</evidence>
<dbReference type="SMART" id="SM00235">
    <property type="entry name" value="ZnMc"/>
    <property type="match status" value="1"/>
</dbReference>
<dbReference type="EMBL" id="AGCU01140689">
    <property type="status" value="NOT_ANNOTATED_CDS"/>
    <property type="molecule type" value="Genomic_DNA"/>
</dbReference>
<evidence type="ECO:0000313" key="19">
    <source>
        <dbReference type="Ensembl" id="ENSPSIP00000003146.1"/>
    </source>
</evidence>
<keyword evidence="10" id="KW-0865">Zymogen</keyword>
<accession>K7F536</accession>
<feature type="binding site" evidence="14">
    <location>
        <position position="295"/>
    </location>
    <ligand>
        <name>Ca(2+)</name>
        <dbReference type="ChEBI" id="CHEBI:29108"/>
        <label>4</label>
    </ligand>
</feature>
<dbReference type="InterPro" id="IPR018487">
    <property type="entry name" value="Hemopexin-like_repeat"/>
</dbReference>
<gene>
    <name evidence="19" type="primary">MMP19</name>
</gene>
<evidence type="ECO:0000256" key="4">
    <source>
        <dbReference type="ARBA" id="ARBA00022729"/>
    </source>
</evidence>
<evidence type="ECO:0000259" key="18">
    <source>
        <dbReference type="SMART" id="SM00235"/>
    </source>
</evidence>
<keyword evidence="6" id="KW-0378">Hydrolase</keyword>
<reference evidence="19" key="4">
    <citation type="submission" date="2025-09" db="UniProtKB">
        <authorList>
            <consortium name="Ensembl"/>
        </authorList>
    </citation>
    <scope>IDENTIFICATION</scope>
</reference>
<dbReference type="InterPro" id="IPR036365">
    <property type="entry name" value="PGBD-like_sf"/>
</dbReference>
<evidence type="ECO:0000256" key="1">
    <source>
        <dbReference type="ARBA" id="ARBA00010370"/>
    </source>
</evidence>
<feature type="binding site" evidence="14">
    <location>
        <position position="233"/>
    </location>
    <ligand>
        <name>Zn(2+)</name>
        <dbReference type="ChEBI" id="CHEBI:29105"/>
        <label>2</label>
        <note>catalytic</note>
    </ligand>
</feature>
<dbReference type="EMBL" id="AGCU01140688">
    <property type="status" value="NOT_ANNOTATED_CDS"/>
    <property type="molecule type" value="Genomic_DNA"/>
</dbReference>
<evidence type="ECO:0000256" key="11">
    <source>
        <dbReference type="ARBA" id="ARBA00023157"/>
    </source>
</evidence>
<dbReference type="EMBL" id="AGCU01140690">
    <property type="status" value="NOT_ANNOTATED_CDS"/>
    <property type="molecule type" value="Genomic_DNA"/>
</dbReference>
<keyword evidence="11" id="KW-1015">Disulfide bond</keyword>
<feature type="repeat" description="Hemopexin" evidence="16">
    <location>
        <begin position="427"/>
        <end position="473"/>
    </location>
</feature>
<keyword evidence="2" id="KW-0645">Protease</keyword>
<dbReference type="InterPro" id="IPR024079">
    <property type="entry name" value="MetalloPept_cat_dom_sf"/>
</dbReference>
<dbReference type="GO" id="GO:0006508">
    <property type="term" value="P:proteolysis"/>
    <property type="evidence" value="ECO:0007669"/>
    <property type="project" value="UniProtKB-KW"/>
</dbReference>
<dbReference type="InterPro" id="IPR006026">
    <property type="entry name" value="Peptidase_Metallo"/>
</dbReference>
<dbReference type="GO" id="GO:0004222">
    <property type="term" value="F:metalloendopeptidase activity"/>
    <property type="evidence" value="ECO:0007669"/>
    <property type="project" value="InterPro"/>
</dbReference>
<evidence type="ECO:0000256" key="6">
    <source>
        <dbReference type="ARBA" id="ARBA00022801"/>
    </source>
</evidence>
<feature type="binding site" evidence="14">
    <location>
        <position position="175"/>
    </location>
    <ligand>
        <name>Ca(2+)</name>
        <dbReference type="ChEBI" id="CHEBI:29108"/>
        <label>3</label>
    </ligand>
</feature>
<feature type="binding site" evidence="14">
    <location>
        <position position="341"/>
    </location>
    <ligand>
        <name>Ca(2+)</name>
        <dbReference type="ChEBI" id="CHEBI:29108"/>
        <label>5</label>
    </ligand>
</feature>
<evidence type="ECO:0000256" key="12">
    <source>
        <dbReference type="PIRSR" id="PIRSR001191-1"/>
    </source>
</evidence>
<comment type="cofactor">
    <cofactor evidence="14">
        <name>Ca(2+)</name>
        <dbReference type="ChEBI" id="CHEBI:29108"/>
    </cofactor>
    <text evidence="14">Can bind about 5 Ca(2+) ions per subunit.</text>
</comment>
<dbReference type="PROSITE" id="PS00024">
    <property type="entry name" value="HEMOPEXIN"/>
    <property type="match status" value="1"/>
</dbReference>
<dbReference type="FunFam" id="2.110.10.10:FF:000008">
    <property type="entry name" value="Matrix metallopeptidase 19"/>
    <property type="match status" value="1"/>
</dbReference>
<keyword evidence="7 13" id="KW-0862">Zinc</keyword>
<feature type="chain" id="PRO_5003901210" evidence="17">
    <location>
        <begin position="23"/>
        <end position="475"/>
    </location>
</feature>
<feature type="binding site" evidence="14">
    <location>
        <position position="197"/>
    </location>
    <ligand>
        <name>Ca(2+)</name>
        <dbReference type="ChEBI" id="CHEBI:29108"/>
        <label>3</label>
    </ligand>
</feature>
<dbReference type="SUPFAM" id="SSF50923">
    <property type="entry name" value="Hemopexin-like domain"/>
    <property type="match status" value="1"/>
</dbReference>
<dbReference type="OMA" id="CRPQTID"/>
<dbReference type="KEGG" id="pss:102459736"/>
<dbReference type="AlphaFoldDB" id="K7F536"/>
<dbReference type="InterPro" id="IPR036375">
    <property type="entry name" value="Hemopexin-like_dom_sf"/>
</dbReference>
<dbReference type="STRING" id="13735.ENSPSIP00000003146"/>
<dbReference type="Proteomes" id="UP000007267">
    <property type="component" value="Unassembled WGS sequence"/>
</dbReference>
<feature type="binding site" evidence="14">
    <location>
        <position position="182"/>
    </location>
    <ligand>
        <name>Zn(2+)</name>
        <dbReference type="ChEBI" id="CHEBI:29105"/>
        <label>1</label>
    </ligand>
</feature>
<evidence type="ECO:0000256" key="16">
    <source>
        <dbReference type="PROSITE-ProRule" id="PRU01011"/>
    </source>
</evidence>
<dbReference type="MEROPS" id="M10.021"/>
<dbReference type="InterPro" id="IPR018486">
    <property type="entry name" value="Hemopexin_CS"/>
</dbReference>
<dbReference type="FunFam" id="3.40.390.10:FF:000109">
    <property type="entry name" value="Matrix metallopeptidase 19"/>
    <property type="match status" value="1"/>
</dbReference>
<keyword evidence="20" id="KW-1185">Reference proteome</keyword>
<dbReference type="OrthoDB" id="406838at2759"/>
<dbReference type="InterPro" id="IPR033739">
    <property type="entry name" value="M10A_MMP"/>
</dbReference>
<dbReference type="GO" id="GO:0005615">
    <property type="term" value="C:extracellular space"/>
    <property type="evidence" value="ECO:0007669"/>
    <property type="project" value="TreeGrafter"/>
</dbReference>
<feature type="binding site" evidence="14">
    <location>
        <position position="192"/>
    </location>
    <ligand>
        <name>Zn(2+)</name>
        <dbReference type="ChEBI" id="CHEBI:29105"/>
        <label>1</label>
    </ligand>
</feature>
<dbReference type="GeneID" id="102459736"/>
<keyword evidence="3 13" id="KW-0479">Metal-binding</keyword>
<feature type="active site" evidence="12">
    <location>
        <position position="216"/>
    </location>
</feature>
<dbReference type="Pfam" id="PF00045">
    <property type="entry name" value="Hemopexin"/>
    <property type="match status" value="3"/>
</dbReference>
<dbReference type="SUPFAM" id="SSF47090">
    <property type="entry name" value="PGBD-like"/>
    <property type="match status" value="1"/>
</dbReference>
<dbReference type="CDD" id="cd00094">
    <property type="entry name" value="HX"/>
    <property type="match status" value="1"/>
</dbReference>
<dbReference type="PANTHER" id="PTHR10201">
    <property type="entry name" value="MATRIX METALLOPROTEINASE"/>
    <property type="match status" value="1"/>
</dbReference>
<proteinExistence type="inferred from homology"/>
<feature type="domain" description="Peptidase metallopeptidase" evidence="18">
    <location>
        <begin position="103"/>
        <end position="260"/>
    </location>
</feature>
<evidence type="ECO:0000256" key="5">
    <source>
        <dbReference type="ARBA" id="ARBA00022737"/>
    </source>
</evidence>
<feature type="binding site" evidence="14">
    <location>
        <position position="384"/>
    </location>
    <ligand>
        <name>Ca(2+)</name>
        <dbReference type="ChEBI" id="CHEBI:29108"/>
        <label>5</label>
    </ligand>
</feature>
<dbReference type="SMART" id="SM00120">
    <property type="entry name" value="HX"/>
    <property type="match status" value="4"/>
</dbReference>
<dbReference type="eggNOG" id="KOG1565">
    <property type="taxonomic scope" value="Eukaryota"/>
</dbReference>
<dbReference type="CDD" id="cd04278">
    <property type="entry name" value="ZnMc_MMP"/>
    <property type="match status" value="1"/>
</dbReference>
<keyword evidence="9" id="KW-0482">Metalloprotease</keyword>
<feature type="binding site" evidence="13">
    <location>
        <position position="219"/>
    </location>
    <ligand>
        <name>Zn(2+)</name>
        <dbReference type="ChEBI" id="CHEBI:29105"/>
        <label>2</label>
        <note>catalytic</note>
    </ligand>
</feature>
<evidence type="ECO:0000256" key="8">
    <source>
        <dbReference type="ARBA" id="ARBA00022837"/>
    </source>
</evidence>
<dbReference type="GO" id="GO:0031012">
    <property type="term" value="C:extracellular matrix"/>
    <property type="evidence" value="ECO:0007669"/>
    <property type="project" value="InterPro"/>
</dbReference>
<name>K7F536_PELSI</name>
<reference evidence="20" key="2">
    <citation type="journal article" date="2013" name="Nat. Genet.">
        <title>The draft genomes of soft-shell turtle and green sea turtle yield insights into the development and evolution of the turtle-specific body plan.</title>
        <authorList>
            <person name="Wang Z."/>
            <person name="Pascual-Anaya J."/>
            <person name="Zadissa A."/>
            <person name="Li W."/>
            <person name="Niimura Y."/>
            <person name="Huang Z."/>
            <person name="Li C."/>
            <person name="White S."/>
            <person name="Xiong Z."/>
            <person name="Fang D."/>
            <person name="Wang B."/>
            <person name="Ming Y."/>
            <person name="Chen Y."/>
            <person name="Zheng Y."/>
            <person name="Kuraku S."/>
            <person name="Pignatelli M."/>
            <person name="Herrero J."/>
            <person name="Beal K."/>
            <person name="Nozawa M."/>
            <person name="Li Q."/>
            <person name="Wang J."/>
            <person name="Zhang H."/>
            <person name="Yu L."/>
            <person name="Shigenobu S."/>
            <person name="Wang J."/>
            <person name="Liu J."/>
            <person name="Flicek P."/>
            <person name="Searle S."/>
            <person name="Wang J."/>
            <person name="Kuratani S."/>
            <person name="Yin Y."/>
            <person name="Aken B."/>
            <person name="Zhang G."/>
            <person name="Irie N."/>
        </authorList>
    </citation>
    <scope>NUCLEOTIDE SEQUENCE [LARGE SCALE GENOMIC DNA]</scope>
    <source>
        <strain evidence="20">Daiwa-1</strain>
    </source>
</reference>
<dbReference type="Gene3D" id="3.40.390.10">
    <property type="entry name" value="Collagenase (Catalytic Domain)"/>
    <property type="match status" value="1"/>
</dbReference>
<feature type="repeat" description="Hemopexin" evidence="16">
    <location>
        <begin position="335"/>
        <end position="381"/>
    </location>
</feature>
<dbReference type="CTD" id="4327"/>
<evidence type="ECO:0000256" key="10">
    <source>
        <dbReference type="ARBA" id="ARBA00023145"/>
    </source>
</evidence>
<dbReference type="PROSITE" id="PS51642">
    <property type="entry name" value="HEMOPEXIN_2"/>
    <property type="match status" value="3"/>
</dbReference>
<dbReference type="Gene3D" id="2.110.10.10">
    <property type="entry name" value="Hemopexin-like domain"/>
    <property type="match status" value="2"/>
</dbReference>
<dbReference type="SUPFAM" id="SSF55486">
    <property type="entry name" value="Metalloproteases ('zincins'), catalytic domain"/>
    <property type="match status" value="1"/>
</dbReference>
<feature type="binding site" evidence="14">
    <location>
        <position position="156"/>
    </location>
    <ligand>
        <name>Ca(2+)</name>
        <dbReference type="ChEBI" id="CHEBI:29108"/>
        <label>2</label>
    </ligand>
</feature>
<dbReference type="GeneTree" id="ENSGT00940000158593"/>
<dbReference type="PIRSF" id="PIRSF001191">
    <property type="entry name" value="Peptidase_M10A_matrix"/>
    <property type="match status" value="1"/>
</dbReference>
<evidence type="ECO:0000256" key="14">
    <source>
        <dbReference type="PIRSR" id="PIRSR621190-2"/>
    </source>
</evidence>
<dbReference type="HOGENOM" id="CLU_015489_8_3_1"/>
<reference evidence="19" key="3">
    <citation type="submission" date="2025-08" db="UniProtKB">
        <authorList>
            <consortium name="Ensembl"/>
        </authorList>
    </citation>
    <scope>IDENTIFICATION</scope>
</reference>
<dbReference type="GO" id="GO:0030574">
    <property type="term" value="P:collagen catabolic process"/>
    <property type="evidence" value="ECO:0007669"/>
    <property type="project" value="TreeGrafter"/>
</dbReference>
<feature type="binding site" evidence="13">
    <location>
        <position position="215"/>
    </location>
    <ligand>
        <name>Zn(2+)</name>
        <dbReference type="ChEBI" id="CHEBI:29105"/>
        <label>2</label>
        <note>catalytic</note>
    </ligand>
</feature>
<feature type="binding site" evidence="14">
    <location>
        <position position="122"/>
    </location>
    <ligand>
        <name>Ca(2+)</name>
        <dbReference type="ChEBI" id="CHEBI:29108"/>
        <label>1</label>
    </ligand>
</feature>
<feature type="binding site" evidence="14">
    <location>
        <position position="431"/>
    </location>
    <ligand>
        <name>Ca(2+)</name>
        <dbReference type="ChEBI" id="CHEBI:29108"/>
        <label>4</label>
    </ligand>
</feature>
<keyword evidence="5" id="KW-0677">Repeat</keyword>
<evidence type="ECO:0000256" key="17">
    <source>
        <dbReference type="SAM" id="SignalP"/>
    </source>
</evidence>
<keyword evidence="4 17" id="KW-0732">Signal</keyword>
<feature type="binding site" evidence="14">
    <location>
        <position position="194"/>
    </location>
    <ligand>
        <name>Ca(2+)</name>
        <dbReference type="ChEBI" id="CHEBI:29108"/>
        <label>3</label>
    </ligand>
</feature>
<feature type="repeat" description="Hemopexin" evidence="16">
    <location>
        <begin position="287"/>
        <end position="334"/>
    </location>
</feature>
<organism evidence="19 20">
    <name type="scientific">Pelodiscus sinensis</name>
    <name type="common">Chinese softshell turtle</name>
    <name type="synonym">Trionyx sinensis</name>
    <dbReference type="NCBI Taxonomy" id="13735"/>
    <lineage>
        <taxon>Eukaryota</taxon>
        <taxon>Metazoa</taxon>
        <taxon>Chordata</taxon>
        <taxon>Craniata</taxon>
        <taxon>Vertebrata</taxon>
        <taxon>Euteleostomi</taxon>
        <taxon>Archelosauria</taxon>
        <taxon>Testudinata</taxon>
        <taxon>Testudines</taxon>
        <taxon>Cryptodira</taxon>
        <taxon>Trionychia</taxon>
        <taxon>Trionychidae</taxon>
        <taxon>Pelodiscus</taxon>
    </lineage>
</organism>
<evidence type="ECO:0000256" key="9">
    <source>
        <dbReference type="ARBA" id="ARBA00023049"/>
    </source>
</evidence>
<feature type="binding site" evidence="14">
    <location>
        <position position="197"/>
    </location>
    <ligand>
        <name>Ca(2+)</name>
        <dbReference type="ChEBI" id="CHEBI:29108"/>
        <label>1</label>
    </ligand>
</feature>
<dbReference type="Pfam" id="PF01471">
    <property type="entry name" value="PG_binding_1"/>
    <property type="match status" value="1"/>
</dbReference>
<feature type="binding site" evidence="14">
    <location>
        <position position="174"/>
    </location>
    <ligand>
        <name>Ca(2+)</name>
        <dbReference type="ChEBI" id="CHEBI:29108"/>
        <label>3</label>
    </ligand>
</feature>
<dbReference type="InterPro" id="IPR021190">
    <property type="entry name" value="Pept_M10A"/>
</dbReference>
<dbReference type="Ensembl" id="ENSPSIT00000003159.1">
    <property type="protein sequence ID" value="ENSPSIP00000003146.1"/>
    <property type="gene ID" value="ENSPSIG00000003021.1"/>
</dbReference>
<dbReference type="Pfam" id="PF00413">
    <property type="entry name" value="Peptidase_M10"/>
    <property type="match status" value="1"/>
</dbReference>
<dbReference type="FunFam" id="2.110.10.10:FF:000021">
    <property type="entry name" value="Matrix metallopeptidase 19"/>
    <property type="match status" value="1"/>
</dbReference>
<dbReference type="InterPro" id="IPR000585">
    <property type="entry name" value="Hemopexin-like_dom"/>
</dbReference>
<dbReference type="GO" id="GO:0008270">
    <property type="term" value="F:zinc ion binding"/>
    <property type="evidence" value="ECO:0007669"/>
    <property type="project" value="InterPro"/>
</dbReference>
<dbReference type="InterPro" id="IPR002477">
    <property type="entry name" value="Peptidoglycan-bd-like"/>
</dbReference>
<dbReference type="RefSeq" id="XP_006131244.1">
    <property type="nucleotide sequence ID" value="XM_006131182.3"/>
</dbReference>
<feature type="binding site" evidence="14">
    <location>
        <position position="339"/>
    </location>
    <ligand>
        <name>Ca(2+)</name>
        <dbReference type="ChEBI" id="CHEBI:29108"/>
        <label>4</label>
    </ligand>
</feature>
<dbReference type="InterPro" id="IPR001818">
    <property type="entry name" value="Pept_M10_metallopeptidase"/>
</dbReference>
<comment type="similarity">
    <text evidence="1">Belongs to the peptidase M10A family.</text>
</comment>
<evidence type="ECO:0000256" key="3">
    <source>
        <dbReference type="ARBA" id="ARBA00022723"/>
    </source>
</evidence>
<evidence type="ECO:0000256" key="7">
    <source>
        <dbReference type="ARBA" id="ARBA00022833"/>
    </source>
</evidence>
<feature type="signal peptide" evidence="17">
    <location>
        <begin position="1"/>
        <end position="22"/>
    </location>
</feature>
<feature type="binding site" evidence="13">
    <location>
        <position position="225"/>
    </location>
    <ligand>
        <name>Zn(2+)</name>
        <dbReference type="ChEBI" id="CHEBI:29105"/>
        <label>2</label>
        <note>catalytic</note>
    </ligand>
</feature>
<comment type="cofactor">
    <cofactor evidence="14">
        <name>Zn(2+)</name>
        <dbReference type="ChEBI" id="CHEBI:29105"/>
    </cofactor>
    <text evidence="14">Binds 2 Zn(2+) ions per subunit.</text>
</comment>
<evidence type="ECO:0000313" key="20">
    <source>
        <dbReference type="Proteomes" id="UP000007267"/>
    </source>
</evidence>
<evidence type="ECO:0000256" key="2">
    <source>
        <dbReference type="ARBA" id="ARBA00022670"/>
    </source>
</evidence>
<dbReference type="GO" id="GO:0030198">
    <property type="term" value="P:extracellular matrix organization"/>
    <property type="evidence" value="ECO:0007669"/>
    <property type="project" value="TreeGrafter"/>
</dbReference>
<sequence length="475" mass="53478">MTGLELLCQVCTLAFFASAAASRPSEEQEAVRYLLQFGYLQKPLERLTDDFTNAEVAAAMRSFQLASELPPTGLRDAATLEKMRQPRCGVEDPFNQKTLKYLLLGHWRRKNLTYRIYRYAPDMAASAARRAIQAAFKYWSDVAPLSFREVQHGPADIRISFHGAYSWICSRPFDGPGKVLAHADIPKEGTVHFDEDELWTEGSFRGVNLRIVAAHEIGHALGLGHSRHPAALMAPVYGGYRPHFRLHFDDINGIQALYGKKTLPATPAGTLPGLQPTSPSLPPAKVPDPCTDSLDALMFGPYEQTYAFSGGYVWTVTDSGPRPLKEISSLWKGLPAQLDAAVHSPRTKRSYFFKGDKVWRYHGFQLDAGYPKPLTRISAKIDAAFYWPVNKKIFLFKGTGYWQWDELGWNNLSSYPKKISMLFSGVPSHLDAAVAWENGRVYFFKGGQYWRVNAQLRVEKGYPLSTTERWMHCEA</sequence>
<dbReference type="PRINTS" id="PR00138">
    <property type="entry name" value="MATRIXIN"/>
</dbReference>
<protein>
    <submittedName>
        <fullName evidence="19">Matrix metallopeptidase 19</fullName>
    </submittedName>
</protein>
<reference evidence="20" key="1">
    <citation type="submission" date="2011-10" db="EMBL/GenBank/DDBJ databases">
        <authorList>
            <consortium name="Soft-shell Turtle Genome Consortium"/>
        </authorList>
    </citation>
    <scope>NUCLEOTIDE SEQUENCE [LARGE SCALE GENOMIC DNA]</scope>
    <source>
        <strain evidence="20">Daiwa-1</strain>
    </source>
</reference>
<feature type="modified residue" description="Phosphotyrosine; by PKDCC" evidence="15">
    <location>
        <position position="370"/>
    </location>
</feature>
<dbReference type="PANTHER" id="PTHR10201:SF166">
    <property type="entry name" value="MATRIX METALLOPROTEINASE-19"/>
    <property type="match status" value="1"/>
</dbReference>
<feature type="binding site" description="in inhibited form" evidence="14">
    <location>
        <position position="88"/>
    </location>
    <ligand>
        <name>Zn(2+)</name>
        <dbReference type="ChEBI" id="CHEBI:29105"/>
        <label>2</label>
        <note>catalytic</note>
    </ligand>
</feature>